<dbReference type="STRING" id="529704.SAMN02927913_1793"/>
<dbReference type="SMART" id="SM00448">
    <property type="entry name" value="REC"/>
    <property type="match status" value="1"/>
</dbReference>
<dbReference type="SMART" id="SM00052">
    <property type="entry name" value="EAL"/>
    <property type="match status" value="1"/>
</dbReference>
<gene>
    <name evidence="4" type="ORF">SAMN04487997_1931</name>
</gene>
<dbReference type="PANTHER" id="PTHR33121:SF79">
    <property type="entry name" value="CYCLIC DI-GMP PHOSPHODIESTERASE PDED-RELATED"/>
    <property type="match status" value="1"/>
</dbReference>
<dbReference type="PANTHER" id="PTHR33121">
    <property type="entry name" value="CYCLIC DI-GMP PHOSPHODIESTERASE PDEF"/>
    <property type="match status" value="1"/>
</dbReference>
<evidence type="ECO:0000259" key="3">
    <source>
        <dbReference type="PROSITE" id="PS50883"/>
    </source>
</evidence>
<dbReference type="InterPro" id="IPR001633">
    <property type="entry name" value="EAL_dom"/>
</dbReference>
<proteinExistence type="predicted"/>
<dbReference type="Pfam" id="PF00072">
    <property type="entry name" value="Response_reg"/>
    <property type="match status" value="1"/>
</dbReference>
<feature type="domain" description="Response regulatory" evidence="2">
    <location>
        <begin position="9"/>
        <end position="129"/>
    </location>
</feature>
<dbReference type="PROSITE" id="PS50883">
    <property type="entry name" value="EAL"/>
    <property type="match status" value="1"/>
</dbReference>
<dbReference type="EMBL" id="FNYC01000003">
    <property type="protein sequence ID" value="SEI88651.1"/>
    <property type="molecule type" value="Genomic_DNA"/>
</dbReference>
<dbReference type="PROSITE" id="PS50110">
    <property type="entry name" value="RESPONSE_REGULATORY"/>
    <property type="match status" value="1"/>
</dbReference>
<feature type="modified residue" description="4-aspartylphosphate" evidence="1">
    <location>
        <position position="59"/>
    </location>
</feature>
<evidence type="ECO:0000313" key="4">
    <source>
        <dbReference type="EMBL" id="SEI88651.1"/>
    </source>
</evidence>
<dbReference type="OrthoDB" id="9812358at2"/>
<dbReference type="SUPFAM" id="SSF141868">
    <property type="entry name" value="EAL domain-like"/>
    <property type="match status" value="1"/>
</dbReference>
<dbReference type="Gene3D" id="3.40.50.2300">
    <property type="match status" value="1"/>
</dbReference>
<evidence type="ECO:0000313" key="5">
    <source>
        <dbReference type="Proteomes" id="UP000199420"/>
    </source>
</evidence>
<keyword evidence="1" id="KW-0597">Phosphoprotein</keyword>
<dbReference type="AlphaFoldDB" id="A0A1H6U8K4"/>
<dbReference type="GO" id="GO:0000160">
    <property type="term" value="P:phosphorelay signal transduction system"/>
    <property type="evidence" value="ECO:0007669"/>
    <property type="project" value="InterPro"/>
</dbReference>
<name>A0A1H6U8K4_9GAMM</name>
<dbReference type="InterPro" id="IPR011006">
    <property type="entry name" value="CheY-like_superfamily"/>
</dbReference>
<dbReference type="InterPro" id="IPR035919">
    <property type="entry name" value="EAL_sf"/>
</dbReference>
<dbReference type="Pfam" id="PF00563">
    <property type="entry name" value="EAL"/>
    <property type="match status" value="1"/>
</dbReference>
<dbReference type="SUPFAM" id="SSF52172">
    <property type="entry name" value="CheY-like"/>
    <property type="match status" value="1"/>
</dbReference>
<keyword evidence="5" id="KW-1185">Reference proteome</keyword>
<dbReference type="InterPro" id="IPR001789">
    <property type="entry name" value="Sig_transdc_resp-reg_receiver"/>
</dbReference>
<evidence type="ECO:0000259" key="2">
    <source>
        <dbReference type="PROSITE" id="PS50110"/>
    </source>
</evidence>
<protein>
    <submittedName>
        <fullName evidence="4">EAL domain, c-di-GMP-specific phosphodiesterase class I (Or its enzymatically inactive variant)</fullName>
    </submittedName>
</protein>
<evidence type="ECO:0000256" key="1">
    <source>
        <dbReference type="PROSITE-ProRule" id="PRU00169"/>
    </source>
</evidence>
<reference evidence="4 5" key="1">
    <citation type="submission" date="2016-10" db="EMBL/GenBank/DDBJ databases">
        <authorList>
            <person name="de Groot N.N."/>
        </authorList>
    </citation>
    <scope>NUCLEOTIDE SEQUENCE [LARGE SCALE GENOMIC DNA]</scope>
    <source>
        <strain evidence="4 5">DSM 26515</strain>
    </source>
</reference>
<sequence length="412" mass="45234">MTPNPNAHQVLVVDDDAFSRKLLLDALQRHGFVAKGLAHARDALSEALGGHAPDFILCDLAMPEMDGIQFIEALGTARWKGGLVLVTGEGARLLQAATKLARALRLNVLGSLPKPVDPRKLAELLADHRHAPARPAQHAGVMVANKYSETELSRAIEHGQMILHYQPQVRMADGEPSGMECLVRWRHPEEGLVYPERFVSLVEDYGLIDALTDRVILLATEQLRSWRQQGIKLPLAINLSMDTLQNPTVVERLQELVEASGLTASDIVWEVTESRIMRDLTATLTALSRLHLKKFAISIDDFGVGHSSLAQLRDLPFAELKIDRSFVHGAYADQVHGAIVEASARMAASLGMICVAEGVESPEDWAFVRKAGCTHAQGWAIARPLPSAAISSWLERWPVDFQALNHAARTRA</sequence>
<dbReference type="GO" id="GO:0071111">
    <property type="term" value="F:cyclic-guanylate-specific phosphodiesterase activity"/>
    <property type="evidence" value="ECO:0007669"/>
    <property type="project" value="InterPro"/>
</dbReference>
<dbReference type="InterPro" id="IPR050706">
    <property type="entry name" value="Cyclic-di-GMP_PDE-like"/>
</dbReference>
<dbReference type="RefSeq" id="WP_091336064.1">
    <property type="nucleotide sequence ID" value="NZ_FNYC01000003.1"/>
</dbReference>
<organism evidence="4 5">
    <name type="scientific">Frateuria terrea</name>
    <dbReference type="NCBI Taxonomy" id="529704"/>
    <lineage>
        <taxon>Bacteria</taxon>
        <taxon>Pseudomonadati</taxon>
        <taxon>Pseudomonadota</taxon>
        <taxon>Gammaproteobacteria</taxon>
        <taxon>Lysobacterales</taxon>
        <taxon>Rhodanobacteraceae</taxon>
        <taxon>Frateuria</taxon>
    </lineage>
</organism>
<dbReference type="Gene3D" id="3.20.20.450">
    <property type="entry name" value="EAL domain"/>
    <property type="match status" value="1"/>
</dbReference>
<dbReference type="CDD" id="cd01948">
    <property type="entry name" value="EAL"/>
    <property type="match status" value="1"/>
</dbReference>
<dbReference type="Proteomes" id="UP000199420">
    <property type="component" value="Unassembled WGS sequence"/>
</dbReference>
<feature type="domain" description="EAL" evidence="3">
    <location>
        <begin position="145"/>
        <end position="398"/>
    </location>
</feature>
<accession>A0A1H6U8K4</accession>